<reference evidence="2" key="1">
    <citation type="journal article" date="2022" name="Mol. Ecol. Resour.">
        <title>The genomes of chicory, endive, great burdock and yacon provide insights into Asteraceae palaeo-polyploidization history and plant inulin production.</title>
        <authorList>
            <person name="Fan W."/>
            <person name="Wang S."/>
            <person name="Wang H."/>
            <person name="Wang A."/>
            <person name="Jiang F."/>
            <person name="Liu H."/>
            <person name="Zhao H."/>
            <person name="Xu D."/>
            <person name="Zhang Y."/>
        </authorList>
    </citation>
    <scope>NUCLEOTIDE SEQUENCE [LARGE SCALE GENOMIC DNA]</scope>
    <source>
        <strain evidence="2">cv. Niubang</strain>
    </source>
</reference>
<keyword evidence="2" id="KW-1185">Reference proteome</keyword>
<gene>
    <name evidence="1" type="ORF">L6452_15553</name>
</gene>
<organism evidence="1 2">
    <name type="scientific">Arctium lappa</name>
    <name type="common">Greater burdock</name>
    <name type="synonym">Lappa major</name>
    <dbReference type="NCBI Taxonomy" id="4217"/>
    <lineage>
        <taxon>Eukaryota</taxon>
        <taxon>Viridiplantae</taxon>
        <taxon>Streptophyta</taxon>
        <taxon>Embryophyta</taxon>
        <taxon>Tracheophyta</taxon>
        <taxon>Spermatophyta</taxon>
        <taxon>Magnoliopsida</taxon>
        <taxon>eudicotyledons</taxon>
        <taxon>Gunneridae</taxon>
        <taxon>Pentapetalae</taxon>
        <taxon>asterids</taxon>
        <taxon>campanulids</taxon>
        <taxon>Asterales</taxon>
        <taxon>Asteraceae</taxon>
        <taxon>Carduoideae</taxon>
        <taxon>Cardueae</taxon>
        <taxon>Arctiinae</taxon>
        <taxon>Arctium</taxon>
    </lineage>
</organism>
<evidence type="ECO:0000313" key="1">
    <source>
        <dbReference type="EMBL" id="KAI3736022.1"/>
    </source>
</evidence>
<dbReference type="EMBL" id="CM042050">
    <property type="protein sequence ID" value="KAI3736022.1"/>
    <property type="molecule type" value="Genomic_DNA"/>
</dbReference>
<evidence type="ECO:0000313" key="2">
    <source>
        <dbReference type="Proteomes" id="UP001055879"/>
    </source>
</evidence>
<accession>A0ACB9CP12</accession>
<reference evidence="1 2" key="2">
    <citation type="journal article" date="2022" name="Mol. Ecol. Resour.">
        <title>The genomes of chicory, endive, great burdock and yacon provide insights into Asteraceae paleo-polyploidization history and plant inulin production.</title>
        <authorList>
            <person name="Fan W."/>
            <person name="Wang S."/>
            <person name="Wang H."/>
            <person name="Wang A."/>
            <person name="Jiang F."/>
            <person name="Liu H."/>
            <person name="Zhao H."/>
            <person name="Xu D."/>
            <person name="Zhang Y."/>
        </authorList>
    </citation>
    <scope>NUCLEOTIDE SEQUENCE [LARGE SCALE GENOMIC DNA]</scope>
    <source>
        <strain evidence="2">cv. Niubang</strain>
    </source>
</reference>
<sequence length="128" mass="13959">MFGSIYGFTDSVYSHVYDVDNGVDAWNVNVVDGVSNVTNKGSETAVKESGFVSAAGKDVSFLHDAGTLGESVVTTNARTSMLRYCTRMNTLSSSLQKLLTMETQKQAHSLLPDICLWTRKLWDVLSGL</sequence>
<name>A0ACB9CP12_ARCLA</name>
<protein>
    <submittedName>
        <fullName evidence="1">Uncharacterized protein</fullName>
    </submittedName>
</protein>
<comment type="caution">
    <text evidence="1">The sequence shown here is derived from an EMBL/GenBank/DDBJ whole genome shotgun (WGS) entry which is preliminary data.</text>
</comment>
<proteinExistence type="predicted"/>
<dbReference type="Proteomes" id="UP001055879">
    <property type="component" value="Linkage Group LG04"/>
</dbReference>